<evidence type="ECO:0000256" key="2">
    <source>
        <dbReference type="SAM" id="Phobius"/>
    </source>
</evidence>
<dbReference type="Proteomes" id="UP000051574">
    <property type="component" value="Unassembled WGS sequence"/>
</dbReference>
<evidence type="ECO:0000313" key="4">
    <source>
        <dbReference type="Proteomes" id="UP000051574"/>
    </source>
</evidence>
<keyword evidence="4" id="KW-1185">Reference proteome</keyword>
<dbReference type="OrthoDB" id="6381830at2759"/>
<organism evidence="3 4">
    <name type="scientific">Oryctes borbonicus</name>
    <dbReference type="NCBI Taxonomy" id="1629725"/>
    <lineage>
        <taxon>Eukaryota</taxon>
        <taxon>Metazoa</taxon>
        <taxon>Ecdysozoa</taxon>
        <taxon>Arthropoda</taxon>
        <taxon>Hexapoda</taxon>
        <taxon>Insecta</taxon>
        <taxon>Pterygota</taxon>
        <taxon>Neoptera</taxon>
        <taxon>Endopterygota</taxon>
        <taxon>Coleoptera</taxon>
        <taxon>Polyphaga</taxon>
        <taxon>Scarabaeiformia</taxon>
        <taxon>Scarabaeidae</taxon>
        <taxon>Dynastinae</taxon>
        <taxon>Oryctes</taxon>
    </lineage>
</organism>
<comment type="caution">
    <text evidence="3">The sequence shown here is derived from an EMBL/GenBank/DDBJ whole genome shotgun (WGS) entry which is preliminary data.</text>
</comment>
<proteinExistence type="predicted"/>
<name>A0A0T6AUZ5_9SCAR</name>
<feature type="transmembrane region" description="Helical" evidence="2">
    <location>
        <begin position="47"/>
        <end position="68"/>
    </location>
</feature>
<reference evidence="3 4" key="1">
    <citation type="submission" date="2015-09" db="EMBL/GenBank/DDBJ databases">
        <title>Draft genome of the scarab beetle Oryctes borbonicus.</title>
        <authorList>
            <person name="Meyer J.M."/>
            <person name="Markov G.V."/>
            <person name="Baskaran P."/>
            <person name="Herrmann M."/>
            <person name="Sommer R.J."/>
            <person name="Roedelsperger C."/>
        </authorList>
    </citation>
    <scope>NUCLEOTIDE SEQUENCE [LARGE SCALE GENOMIC DNA]</scope>
    <source>
        <strain evidence="3">OB123</strain>
        <tissue evidence="3">Whole animal</tissue>
    </source>
</reference>
<feature type="compositionally biased region" description="Basic and acidic residues" evidence="1">
    <location>
        <begin position="237"/>
        <end position="269"/>
    </location>
</feature>
<feature type="non-terminal residue" evidence="3">
    <location>
        <position position="1"/>
    </location>
</feature>
<sequence>INIWALCTSRPRHQKIIAYTRRLLNFANWHSIFITMELINEFVNNQFALYVPVALVLVCVVLVFAFGFKSAEQPPFDKLSAIDSEERKTLGKKKKLKEKKTSANGNVVNVSEKIESPSKESKKKEQESIKKTDNKAKSDKKKSEPIRTVEEKIKKGTKSKVLEKPVDFDDGNWETVPTKGDKKKKQDSPAKKEKKPKKIEKSPEMDKLAKEYLNKELQENEKIVESLDSLTKESELKEIEVAVEPVEPKKEKKSEKKTKKTDVEKVENIEKEEENGEAVTPPKPEPESVEPVAAKLQEATKQPTANIAFDELGDVWTEAKQPKKSKKKSRREN</sequence>
<keyword evidence="2" id="KW-1133">Transmembrane helix</keyword>
<feature type="region of interest" description="Disordered" evidence="1">
    <location>
        <begin position="237"/>
        <end position="333"/>
    </location>
</feature>
<evidence type="ECO:0000313" key="3">
    <source>
        <dbReference type="EMBL" id="KRT78677.1"/>
    </source>
</evidence>
<evidence type="ECO:0000256" key="1">
    <source>
        <dbReference type="SAM" id="MobiDB-lite"/>
    </source>
</evidence>
<keyword evidence="2" id="KW-0812">Transmembrane</keyword>
<dbReference type="EMBL" id="LJIG01022795">
    <property type="protein sequence ID" value="KRT78677.1"/>
    <property type="molecule type" value="Genomic_DNA"/>
</dbReference>
<feature type="compositionally biased region" description="Basic residues" evidence="1">
    <location>
        <begin position="322"/>
        <end position="333"/>
    </location>
</feature>
<feature type="compositionally biased region" description="Basic and acidic residues" evidence="1">
    <location>
        <begin position="112"/>
        <end position="167"/>
    </location>
</feature>
<protein>
    <submittedName>
        <fullName evidence="3">Uncharacterized protein</fullName>
    </submittedName>
</protein>
<feature type="region of interest" description="Disordered" evidence="1">
    <location>
        <begin position="90"/>
        <end position="207"/>
    </location>
</feature>
<keyword evidence="2" id="KW-0472">Membrane</keyword>
<dbReference type="AlphaFoldDB" id="A0A0T6AUZ5"/>
<gene>
    <name evidence="3" type="ORF">AMK59_8272</name>
</gene>
<accession>A0A0T6AUZ5</accession>